<feature type="chain" id="PRO_5026907510" evidence="2">
    <location>
        <begin position="27"/>
        <end position="104"/>
    </location>
</feature>
<organism evidence="3 4">
    <name type="scientific">Sapajus apella</name>
    <name type="common">Brown-capped capuchin</name>
    <name type="synonym">Cebus apella</name>
    <dbReference type="NCBI Taxonomy" id="9515"/>
    <lineage>
        <taxon>Eukaryota</taxon>
        <taxon>Metazoa</taxon>
        <taxon>Chordata</taxon>
        <taxon>Craniata</taxon>
        <taxon>Vertebrata</taxon>
        <taxon>Euteleostomi</taxon>
        <taxon>Mammalia</taxon>
        <taxon>Eutheria</taxon>
        <taxon>Euarchontoglires</taxon>
        <taxon>Primates</taxon>
        <taxon>Haplorrhini</taxon>
        <taxon>Platyrrhini</taxon>
        <taxon>Cebidae</taxon>
        <taxon>Cebinae</taxon>
        <taxon>Sapajus</taxon>
    </lineage>
</organism>
<keyword evidence="3" id="KW-1185">Reference proteome</keyword>
<protein>
    <submittedName>
        <fullName evidence="4">Protein HEG homolog 1-like</fullName>
    </submittedName>
</protein>
<feature type="signal peptide" evidence="2">
    <location>
        <begin position="1"/>
        <end position="26"/>
    </location>
</feature>
<dbReference type="AlphaFoldDB" id="A0A6J3H2F1"/>
<feature type="compositionally biased region" description="Low complexity" evidence="1">
    <location>
        <begin position="78"/>
        <end position="91"/>
    </location>
</feature>
<feature type="region of interest" description="Disordered" evidence="1">
    <location>
        <begin position="23"/>
        <end position="104"/>
    </location>
</feature>
<dbReference type="Proteomes" id="UP000504640">
    <property type="component" value="Unplaced"/>
</dbReference>
<reference evidence="4" key="1">
    <citation type="submission" date="2025-08" db="UniProtKB">
        <authorList>
            <consortium name="RefSeq"/>
        </authorList>
    </citation>
    <scope>IDENTIFICATION</scope>
    <source>
        <tissue evidence="4">Blood</tissue>
    </source>
</reference>
<dbReference type="GeneID" id="116543012"/>
<keyword evidence="2" id="KW-0732">Signal</keyword>
<feature type="compositionally biased region" description="Low complexity" evidence="1">
    <location>
        <begin position="41"/>
        <end position="56"/>
    </location>
</feature>
<gene>
    <name evidence="4" type="primary">LOC116543012</name>
</gene>
<evidence type="ECO:0000256" key="1">
    <source>
        <dbReference type="SAM" id="MobiDB-lite"/>
    </source>
</evidence>
<accession>A0A6J3H2F1</accession>
<dbReference type="RefSeq" id="XP_032124190.1">
    <property type="nucleotide sequence ID" value="XM_032268299.1"/>
</dbReference>
<evidence type="ECO:0000256" key="2">
    <source>
        <dbReference type="SAM" id="SignalP"/>
    </source>
</evidence>
<evidence type="ECO:0000313" key="3">
    <source>
        <dbReference type="Proteomes" id="UP000504640"/>
    </source>
</evidence>
<evidence type="ECO:0000313" key="4">
    <source>
        <dbReference type="RefSeq" id="XP_032124190.1"/>
    </source>
</evidence>
<feature type="compositionally biased region" description="Basic and acidic residues" evidence="1">
    <location>
        <begin position="59"/>
        <end position="68"/>
    </location>
</feature>
<sequence length="104" mass="10816">MASPRASRWPPPLLLLLLLLPPPLLPLPAEAPGTRDPPPSLARRAPSRAPLAGAGLKLQLERRPEREPPPPTPPPGPSHTNPEPGAAARRGPSGRDPRGGSAGE</sequence>
<name>A0A6J3H2F1_SAPAP</name>
<proteinExistence type="predicted"/>